<reference evidence="11 13" key="1">
    <citation type="submission" date="2020-01" db="EMBL/GenBank/DDBJ databases">
        <authorList>
            <consortium name="DOE Joint Genome Institute"/>
            <person name="Haridas S."/>
            <person name="Albert R."/>
            <person name="Binder M."/>
            <person name="Bloem J."/>
            <person name="Labutti K."/>
            <person name="Salamov A."/>
            <person name="Andreopoulos B."/>
            <person name="Baker S.E."/>
            <person name="Barry K."/>
            <person name="Bills G."/>
            <person name="Bluhm B.H."/>
            <person name="Cannon C."/>
            <person name="Castanera R."/>
            <person name="Culley D.E."/>
            <person name="Daum C."/>
            <person name="Ezra D."/>
            <person name="Gonzalez J.B."/>
            <person name="Henrissat B."/>
            <person name="Kuo A."/>
            <person name="Liang C."/>
            <person name="Lipzen A."/>
            <person name="Lutzoni F."/>
            <person name="Magnuson J."/>
            <person name="Mondo S."/>
            <person name="Nolan M."/>
            <person name="Ohm R."/>
            <person name="Pangilinan J."/>
            <person name="Park H.-J."/>
            <person name="Ramirez L."/>
            <person name="Alfaro M."/>
            <person name="Sun H."/>
            <person name="Tritt A."/>
            <person name="Yoshinaga Y."/>
            <person name="Zwiers L.-H."/>
            <person name="Turgeon B.G."/>
            <person name="Goodwin S.B."/>
            <person name="Spatafora J.W."/>
            <person name="Crous P.W."/>
            <person name="Grigoriev I.V."/>
        </authorList>
    </citation>
    <scope>NUCLEOTIDE SEQUENCE</scope>
    <source>
        <strain evidence="11 13">CBS 781.70</strain>
    </source>
</reference>
<comment type="catalytic activity">
    <reaction evidence="1">
        <text>S-ubiquitinyl-[E2 ubiquitin-conjugating enzyme]-L-cysteine + [acceptor protein]-L-lysine = [E2 ubiquitin-conjugating enzyme]-L-cysteine + N(6)-ubiquitinyl-[acceptor protein]-L-lysine.</text>
        <dbReference type="EC" id="2.3.2.27"/>
    </reaction>
</comment>
<evidence type="ECO:0000256" key="4">
    <source>
        <dbReference type="ARBA" id="ARBA00022723"/>
    </source>
</evidence>
<reference evidence="13" key="3">
    <citation type="submission" date="2025-04" db="UniProtKB">
        <authorList>
            <consortium name="RefSeq"/>
        </authorList>
    </citation>
    <scope>IDENTIFICATION</scope>
    <source>
        <strain evidence="13">CBS 781.70</strain>
    </source>
</reference>
<evidence type="ECO:0000313" key="13">
    <source>
        <dbReference type="RefSeq" id="XP_033531088.1"/>
    </source>
</evidence>
<dbReference type="AlphaFoldDB" id="A0A6G1FUH3"/>
<keyword evidence="5 8" id="KW-0863">Zinc-finger</keyword>
<evidence type="ECO:0000256" key="3">
    <source>
        <dbReference type="ARBA" id="ARBA00022679"/>
    </source>
</evidence>
<feature type="compositionally biased region" description="Polar residues" evidence="9">
    <location>
        <begin position="194"/>
        <end position="204"/>
    </location>
</feature>
<dbReference type="Proteomes" id="UP000504638">
    <property type="component" value="Unplaced"/>
</dbReference>
<dbReference type="Gene3D" id="3.30.40.10">
    <property type="entry name" value="Zinc/RING finger domain, C3HC4 (zinc finger)"/>
    <property type="match status" value="1"/>
</dbReference>
<evidence type="ECO:0000256" key="1">
    <source>
        <dbReference type="ARBA" id="ARBA00000900"/>
    </source>
</evidence>
<gene>
    <name evidence="11 13" type="ORF">P152DRAFT_476372</name>
</gene>
<organism evidence="11">
    <name type="scientific">Eremomyces bilateralis CBS 781.70</name>
    <dbReference type="NCBI Taxonomy" id="1392243"/>
    <lineage>
        <taxon>Eukaryota</taxon>
        <taxon>Fungi</taxon>
        <taxon>Dikarya</taxon>
        <taxon>Ascomycota</taxon>
        <taxon>Pezizomycotina</taxon>
        <taxon>Dothideomycetes</taxon>
        <taxon>Dothideomycetes incertae sedis</taxon>
        <taxon>Eremomycetales</taxon>
        <taxon>Eremomycetaceae</taxon>
        <taxon>Eremomyces</taxon>
    </lineage>
</organism>
<feature type="region of interest" description="Disordered" evidence="9">
    <location>
        <begin position="87"/>
        <end position="259"/>
    </location>
</feature>
<feature type="compositionally biased region" description="Low complexity" evidence="9">
    <location>
        <begin position="145"/>
        <end position="159"/>
    </location>
</feature>
<dbReference type="InterPro" id="IPR001841">
    <property type="entry name" value="Znf_RING"/>
</dbReference>
<dbReference type="Pfam" id="PF13639">
    <property type="entry name" value="zf-RING_2"/>
    <property type="match status" value="1"/>
</dbReference>
<evidence type="ECO:0000256" key="7">
    <source>
        <dbReference type="ARBA" id="ARBA00022833"/>
    </source>
</evidence>
<dbReference type="PANTHER" id="PTHR15710">
    <property type="entry name" value="E3 UBIQUITIN-PROTEIN LIGASE PRAJA"/>
    <property type="match status" value="1"/>
</dbReference>
<evidence type="ECO:0000313" key="11">
    <source>
        <dbReference type="EMBL" id="KAF1809457.1"/>
    </source>
</evidence>
<dbReference type="InterPro" id="IPR013083">
    <property type="entry name" value="Znf_RING/FYVE/PHD"/>
</dbReference>
<dbReference type="GO" id="GO:0005737">
    <property type="term" value="C:cytoplasm"/>
    <property type="evidence" value="ECO:0007669"/>
    <property type="project" value="TreeGrafter"/>
</dbReference>
<keyword evidence="3" id="KW-0808">Transferase</keyword>
<feature type="compositionally biased region" description="Low complexity" evidence="9">
    <location>
        <begin position="445"/>
        <end position="458"/>
    </location>
</feature>
<keyword evidence="4" id="KW-0479">Metal-binding</keyword>
<evidence type="ECO:0000259" key="10">
    <source>
        <dbReference type="PROSITE" id="PS50089"/>
    </source>
</evidence>
<dbReference type="GO" id="GO:0061630">
    <property type="term" value="F:ubiquitin protein ligase activity"/>
    <property type="evidence" value="ECO:0007669"/>
    <property type="project" value="UniProtKB-EC"/>
</dbReference>
<sequence length="491" mass="52661">MDSQNRALVYCHSCEEEWFRDEHGLTCPHCHSEFTEIIEANHDPRIDQSIPTLGDLPQPSQRHPLYDHDPWAAPDPDEDDIENLQFRPTPNGFTVTGTIHRSLSPTGEARDDHGQPRPALHDLLNNFTSMMAGIAGPQPGEETRSPGSNSRSGPGQRTPTPDPRSPTSDERNPLENMNVRGGQVEVRSGPGQGSRFTFTSSTQLFPRDGNGSPPGSPPVDTIQNILNDMLFGAQGRAWGPPNQAHPPSGSRGPPPPPFPLATLLQTMLGVPPGGVQGDGVYTQEAFDRIISQLMEQNATGSAPGPASAEAIAAIPRVKIDKSMLGDSGKAECSICMDEVILDQEVAKLPCTHWFHIPCIEAWLGEHDTCPHCRQGIASDSEPKNSADASLPRRSASATAVPAGPSSSVRGGRPSDSTMPQMSGLPGGFQFPPPDPRYYSQPATPSRSSGGRRLSSSRRGSGGSSQHGEGPQSIVDRVRNYFRGPREGSQGE</sequence>
<dbReference type="RefSeq" id="XP_033531088.1">
    <property type="nucleotide sequence ID" value="XM_033681501.1"/>
</dbReference>
<feature type="region of interest" description="Disordered" evidence="9">
    <location>
        <begin position="378"/>
        <end position="491"/>
    </location>
</feature>
<dbReference type="GO" id="GO:0008270">
    <property type="term" value="F:zinc ion binding"/>
    <property type="evidence" value="ECO:0007669"/>
    <property type="project" value="UniProtKB-KW"/>
</dbReference>
<name>A0A6G1FUH3_9PEZI</name>
<accession>A0A6G1FUH3</accession>
<dbReference type="SMART" id="SM00184">
    <property type="entry name" value="RING"/>
    <property type="match status" value="1"/>
</dbReference>
<keyword evidence="7" id="KW-0862">Zinc</keyword>
<protein>
    <recommendedName>
        <fullName evidence="2">RING-type E3 ubiquitin transferase</fullName>
        <ecNumber evidence="2">2.3.2.27</ecNumber>
    </recommendedName>
</protein>
<evidence type="ECO:0000256" key="8">
    <source>
        <dbReference type="PROSITE-ProRule" id="PRU00175"/>
    </source>
</evidence>
<evidence type="ECO:0000256" key="2">
    <source>
        <dbReference type="ARBA" id="ARBA00012483"/>
    </source>
</evidence>
<dbReference type="PROSITE" id="PS50089">
    <property type="entry name" value="ZF_RING_2"/>
    <property type="match status" value="1"/>
</dbReference>
<dbReference type="OrthoDB" id="8062037at2759"/>
<feature type="compositionally biased region" description="Polar residues" evidence="9">
    <location>
        <begin position="87"/>
        <end position="105"/>
    </location>
</feature>
<evidence type="ECO:0000313" key="12">
    <source>
        <dbReference type="Proteomes" id="UP000504638"/>
    </source>
</evidence>
<dbReference type="PANTHER" id="PTHR15710:SF228">
    <property type="entry name" value="FINGER DOMAIN PROTEIN, PUTATIVE-RELATED"/>
    <property type="match status" value="1"/>
</dbReference>
<evidence type="ECO:0000256" key="5">
    <source>
        <dbReference type="ARBA" id="ARBA00022771"/>
    </source>
</evidence>
<proteinExistence type="predicted"/>
<evidence type="ECO:0000256" key="9">
    <source>
        <dbReference type="SAM" id="MobiDB-lite"/>
    </source>
</evidence>
<keyword evidence="12" id="KW-1185">Reference proteome</keyword>
<dbReference type="SUPFAM" id="SSF57850">
    <property type="entry name" value="RING/U-box"/>
    <property type="match status" value="1"/>
</dbReference>
<feature type="compositionally biased region" description="Low complexity" evidence="9">
    <location>
        <begin position="400"/>
        <end position="416"/>
    </location>
</feature>
<dbReference type="EMBL" id="ML975172">
    <property type="protein sequence ID" value="KAF1809457.1"/>
    <property type="molecule type" value="Genomic_DNA"/>
</dbReference>
<dbReference type="FunFam" id="3.30.40.10:FF:000127">
    <property type="entry name" value="E3 ubiquitin-protein ligase RNF181"/>
    <property type="match status" value="1"/>
</dbReference>
<dbReference type="EC" id="2.3.2.27" evidence="2"/>
<dbReference type="GO" id="GO:0016567">
    <property type="term" value="P:protein ubiquitination"/>
    <property type="evidence" value="ECO:0007669"/>
    <property type="project" value="UniProtKB-ARBA"/>
</dbReference>
<feature type="domain" description="RING-type" evidence="10">
    <location>
        <begin position="332"/>
        <end position="373"/>
    </location>
</feature>
<evidence type="ECO:0000256" key="6">
    <source>
        <dbReference type="ARBA" id="ARBA00022786"/>
    </source>
</evidence>
<reference evidence="13" key="2">
    <citation type="submission" date="2020-04" db="EMBL/GenBank/DDBJ databases">
        <authorList>
            <consortium name="NCBI Genome Project"/>
        </authorList>
    </citation>
    <scope>NUCLEOTIDE SEQUENCE</scope>
    <source>
        <strain evidence="13">CBS 781.70</strain>
    </source>
</reference>
<dbReference type="GeneID" id="54422071"/>
<keyword evidence="6" id="KW-0833">Ubl conjugation pathway</keyword>